<evidence type="ECO:0000313" key="3">
    <source>
        <dbReference type="Proteomes" id="UP000684084"/>
    </source>
</evidence>
<gene>
    <name evidence="2" type="ORF">CHRIB12_LOCUS14540</name>
</gene>
<sequence>MKSNAQSILHLWNIGIRTAAEIQRWTNIARSSQKITSQNSIVVGQYIRRNSAISSRNLASKLLLKGVNVSYSTVLRHLASLGYDKKCALATIMLTRLHKEKRIEWARRQQNDDWNRTVFTDETSFWLFSTV</sequence>
<feature type="domain" description="Transposase Tc1-like" evidence="1">
    <location>
        <begin position="45"/>
        <end position="109"/>
    </location>
</feature>
<dbReference type="VEuPathDB" id="FungiDB:RhiirFUN_022992"/>
<organism evidence="2 3">
    <name type="scientific">Rhizophagus irregularis</name>
    <dbReference type="NCBI Taxonomy" id="588596"/>
    <lineage>
        <taxon>Eukaryota</taxon>
        <taxon>Fungi</taxon>
        <taxon>Fungi incertae sedis</taxon>
        <taxon>Mucoromycota</taxon>
        <taxon>Glomeromycotina</taxon>
        <taxon>Glomeromycetes</taxon>
        <taxon>Glomerales</taxon>
        <taxon>Glomeraceae</taxon>
        <taxon>Rhizophagus</taxon>
    </lineage>
</organism>
<reference evidence="2" key="1">
    <citation type="submission" date="2020-05" db="EMBL/GenBank/DDBJ databases">
        <authorList>
            <person name="Rincon C."/>
            <person name="Sanders R I."/>
            <person name="Robbins C."/>
            <person name="Chaturvedi A."/>
        </authorList>
    </citation>
    <scope>NUCLEOTIDE SEQUENCE</scope>
    <source>
        <strain evidence="2">CHB12</strain>
    </source>
</reference>
<dbReference type="Pfam" id="PF01498">
    <property type="entry name" value="HTH_Tnp_Tc3_2"/>
    <property type="match status" value="1"/>
</dbReference>
<protein>
    <recommendedName>
        <fullName evidence="1">Transposase Tc1-like domain-containing protein</fullName>
    </recommendedName>
</protein>
<dbReference type="AlphaFoldDB" id="A0A915ZH62"/>
<dbReference type="EMBL" id="CAGKOT010000033">
    <property type="protein sequence ID" value="CAB5374632.1"/>
    <property type="molecule type" value="Genomic_DNA"/>
</dbReference>
<accession>A0A915ZH62</accession>
<dbReference type="GO" id="GO:0006313">
    <property type="term" value="P:DNA transposition"/>
    <property type="evidence" value="ECO:0007669"/>
    <property type="project" value="InterPro"/>
</dbReference>
<dbReference type="InterPro" id="IPR002492">
    <property type="entry name" value="Transposase_Tc1-like"/>
</dbReference>
<comment type="caution">
    <text evidence="2">The sequence shown here is derived from an EMBL/GenBank/DDBJ whole genome shotgun (WGS) entry which is preliminary data.</text>
</comment>
<evidence type="ECO:0000259" key="1">
    <source>
        <dbReference type="Pfam" id="PF01498"/>
    </source>
</evidence>
<dbReference type="GO" id="GO:0003677">
    <property type="term" value="F:DNA binding"/>
    <property type="evidence" value="ECO:0007669"/>
    <property type="project" value="InterPro"/>
</dbReference>
<evidence type="ECO:0000313" key="2">
    <source>
        <dbReference type="EMBL" id="CAB5374632.1"/>
    </source>
</evidence>
<name>A0A915ZH62_9GLOM</name>
<dbReference type="Proteomes" id="UP000684084">
    <property type="component" value="Unassembled WGS sequence"/>
</dbReference>
<dbReference type="OrthoDB" id="2420879at2759"/>
<dbReference type="GO" id="GO:0015074">
    <property type="term" value="P:DNA integration"/>
    <property type="evidence" value="ECO:0007669"/>
    <property type="project" value="InterPro"/>
</dbReference>
<proteinExistence type="predicted"/>